<dbReference type="EMBL" id="JACGWM010000015">
    <property type="protein sequence ID" value="KAL0324700.1"/>
    <property type="molecule type" value="Genomic_DNA"/>
</dbReference>
<sequence length="227" mass="26148">MFNRHEEIPVRTPYDPSICLNKNNGDHVSQVEYAKIIGSVMFLMNYTMNYTRPDIAYAVSRLSRYTHNPNNEDRDALHRLLRYLKGTMNLCPYFNKYPVVLEGFCNANWVTDNDEVSSTSGYVFTLGQEAEWLRNLVGDIPLWGSSVLDSLHYDSQAAVRIVKNYAYNGKRRHIRIKHGVVKELLKNGIISLDYVRSQRNLADPFTKGLTRRIILETSKAMGLKPLE</sequence>
<evidence type="ECO:0000313" key="1">
    <source>
        <dbReference type="EMBL" id="KAL0324700.1"/>
    </source>
</evidence>
<protein>
    <submittedName>
        <fullName evidence="1">Retrovirus-related Pol polyprotein from transposon RE1</fullName>
    </submittedName>
</protein>
<dbReference type="PANTHER" id="PTHR11439:SF440">
    <property type="entry name" value="INTEGRASE CATALYTIC DOMAIN-CONTAINING PROTEIN"/>
    <property type="match status" value="1"/>
</dbReference>
<organism evidence="1">
    <name type="scientific">Sesamum calycinum</name>
    <dbReference type="NCBI Taxonomy" id="2727403"/>
    <lineage>
        <taxon>Eukaryota</taxon>
        <taxon>Viridiplantae</taxon>
        <taxon>Streptophyta</taxon>
        <taxon>Embryophyta</taxon>
        <taxon>Tracheophyta</taxon>
        <taxon>Spermatophyta</taxon>
        <taxon>Magnoliopsida</taxon>
        <taxon>eudicotyledons</taxon>
        <taxon>Gunneridae</taxon>
        <taxon>Pentapetalae</taxon>
        <taxon>asterids</taxon>
        <taxon>lamiids</taxon>
        <taxon>Lamiales</taxon>
        <taxon>Pedaliaceae</taxon>
        <taxon>Sesamum</taxon>
    </lineage>
</organism>
<name>A0AAW2M2J0_9LAMI</name>
<dbReference type="CDD" id="cd09272">
    <property type="entry name" value="RNase_HI_RT_Ty1"/>
    <property type="match status" value="1"/>
</dbReference>
<reference evidence="1" key="1">
    <citation type="submission" date="2020-06" db="EMBL/GenBank/DDBJ databases">
        <authorList>
            <person name="Li T."/>
            <person name="Hu X."/>
            <person name="Zhang T."/>
            <person name="Song X."/>
            <person name="Zhang H."/>
            <person name="Dai N."/>
            <person name="Sheng W."/>
            <person name="Hou X."/>
            <person name="Wei L."/>
        </authorList>
    </citation>
    <scope>NUCLEOTIDE SEQUENCE</scope>
    <source>
        <strain evidence="1">KEN8</strain>
        <tissue evidence="1">Leaf</tissue>
    </source>
</reference>
<comment type="caution">
    <text evidence="1">The sequence shown here is derived from an EMBL/GenBank/DDBJ whole genome shotgun (WGS) entry which is preliminary data.</text>
</comment>
<accession>A0AAW2M2J0</accession>
<dbReference type="PANTHER" id="PTHR11439">
    <property type="entry name" value="GAG-POL-RELATED RETROTRANSPOSON"/>
    <property type="match status" value="1"/>
</dbReference>
<gene>
    <name evidence="1" type="ORF">Scaly_2437100</name>
</gene>
<reference evidence="1" key="2">
    <citation type="journal article" date="2024" name="Plant">
        <title>Genomic evolution and insights into agronomic trait innovations of Sesamum species.</title>
        <authorList>
            <person name="Miao H."/>
            <person name="Wang L."/>
            <person name="Qu L."/>
            <person name="Liu H."/>
            <person name="Sun Y."/>
            <person name="Le M."/>
            <person name="Wang Q."/>
            <person name="Wei S."/>
            <person name="Zheng Y."/>
            <person name="Lin W."/>
            <person name="Duan Y."/>
            <person name="Cao H."/>
            <person name="Xiong S."/>
            <person name="Wang X."/>
            <person name="Wei L."/>
            <person name="Li C."/>
            <person name="Ma Q."/>
            <person name="Ju M."/>
            <person name="Zhao R."/>
            <person name="Li G."/>
            <person name="Mu C."/>
            <person name="Tian Q."/>
            <person name="Mei H."/>
            <person name="Zhang T."/>
            <person name="Gao T."/>
            <person name="Zhang H."/>
        </authorList>
    </citation>
    <scope>NUCLEOTIDE SEQUENCE</scope>
    <source>
        <strain evidence="1">KEN8</strain>
    </source>
</reference>
<proteinExistence type="predicted"/>
<dbReference type="AlphaFoldDB" id="A0AAW2M2J0"/>